<comment type="caution">
    <text evidence="2">The sequence shown here is derived from an EMBL/GenBank/DDBJ whole genome shotgun (WGS) entry which is preliminary data.</text>
</comment>
<dbReference type="PROSITE" id="PS51186">
    <property type="entry name" value="GNAT"/>
    <property type="match status" value="1"/>
</dbReference>
<dbReference type="InterPro" id="IPR016181">
    <property type="entry name" value="Acyl_CoA_acyltransferase"/>
</dbReference>
<evidence type="ECO:0000259" key="1">
    <source>
        <dbReference type="PROSITE" id="PS51186"/>
    </source>
</evidence>
<feature type="domain" description="N-acetyltransferase" evidence="1">
    <location>
        <begin position="1"/>
        <end position="168"/>
    </location>
</feature>
<organism evidence="2 3">
    <name type="scientific">Flavobacterium cupriresistens</name>
    <dbReference type="NCBI Taxonomy" id="2893885"/>
    <lineage>
        <taxon>Bacteria</taxon>
        <taxon>Pseudomonadati</taxon>
        <taxon>Bacteroidota</taxon>
        <taxon>Flavobacteriia</taxon>
        <taxon>Flavobacteriales</taxon>
        <taxon>Flavobacteriaceae</taxon>
        <taxon>Flavobacterium</taxon>
    </lineage>
</organism>
<dbReference type="CDD" id="cd04301">
    <property type="entry name" value="NAT_SF"/>
    <property type="match status" value="1"/>
</dbReference>
<dbReference type="RefSeq" id="WP_230004291.1">
    <property type="nucleotide sequence ID" value="NZ_CP087134.1"/>
</dbReference>
<accession>A0ABU4REM3</accession>
<protein>
    <submittedName>
        <fullName evidence="2">GNAT family N-acetyltransferase</fullName>
    </submittedName>
</protein>
<proteinExistence type="predicted"/>
<dbReference type="InterPro" id="IPR000182">
    <property type="entry name" value="GNAT_dom"/>
</dbReference>
<evidence type="ECO:0000313" key="2">
    <source>
        <dbReference type="EMBL" id="MDX6191022.1"/>
    </source>
</evidence>
<dbReference type="Proteomes" id="UP001273350">
    <property type="component" value="Unassembled WGS sequence"/>
</dbReference>
<dbReference type="EMBL" id="JAWXVI010000008">
    <property type="protein sequence ID" value="MDX6191022.1"/>
    <property type="molecule type" value="Genomic_DNA"/>
</dbReference>
<evidence type="ECO:0000313" key="3">
    <source>
        <dbReference type="Proteomes" id="UP001273350"/>
    </source>
</evidence>
<dbReference type="Gene3D" id="3.40.630.30">
    <property type="match status" value="1"/>
</dbReference>
<dbReference type="SUPFAM" id="SSF55729">
    <property type="entry name" value="Acyl-CoA N-acyltransferases (Nat)"/>
    <property type="match status" value="1"/>
</dbReference>
<name>A0ABU4REM3_9FLAO</name>
<sequence length="168" mass="19847">MEFLKTTNKDIDAVFDIYNEATSYQKTVNIKSWRGFEKSLIETEIKEDRHFIIKEDDEIACTFVLTFNDLIIWKEAAADPAVYIHRIATNPKFRGRSYVKKIIEWVKIYAVQNDKTYIRLDTHSGNERINKYYTSCGFDYKGISTIEWTSELPEHYKEGSFSLFEIKL</sequence>
<dbReference type="Pfam" id="PF00583">
    <property type="entry name" value="Acetyltransf_1"/>
    <property type="match status" value="1"/>
</dbReference>
<gene>
    <name evidence="2" type="ORF">SGQ83_16815</name>
</gene>
<keyword evidence="3" id="KW-1185">Reference proteome</keyword>
<reference evidence="2 3" key="1">
    <citation type="submission" date="2023-11" db="EMBL/GenBank/DDBJ databases">
        <title>Unpublished Manusciprt.</title>
        <authorList>
            <person name="Saticioglu I.B."/>
            <person name="Ay H."/>
            <person name="Ajmi N."/>
            <person name="Altun S."/>
            <person name="Duman M."/>
        </authorList>
    </citation>
    <scope>NUCLEOTIDE SEQUENCE [LARGE SCALE GENOMIC DNA]</scope>
    <source>
        <strain evidence="2 3">Fl-318</strain>
    </source>
</reference>